<accession>A0ABU5K1L5</accession>
<keyword evidence="3" id="KW-1185">Reference proteome</keyword>
<dbReference type="Proteomes" id="UP001291930">
    <property type="component" value="Unassembled WGS sequence"/>
</dbReference>
<proteinExistence type="predicted"/>
<name>A0ABU5K1L5_9BACI</name>
<dbReference type="Pfam" id="PF08864">
    <property type="entry name" value="UPF0302"/>
    <property type="match status" value="1"/>
</dbReference>
<dbReference type="EMBL" id="JAXOVW010000071">
    <property type="protein sequence ID" value="MDZ5609574.1"/>
    <property type="molecule type" value="Genomic_DNA"/>
</dbReference>
<protein>
    <submittedName>
        <fullName evidence="2">YpiB family protein</fullName>
    </submittedName>
</protein>
<organism evidence="2 3">
    <name type="scientific">Bacillus bingmayongensis</name>
    <dbReference type="NCBI Taxonomy" id="1150157"/>
    <lineage>
        <taxon>Bacteria</taxon>
        <taxon>Bacillati</taxon>
        <taxon>Bacillota</taxon>
        <taxon>Bacilli</taxon>
        <taxon>Bacillales</taxon>
        <taxon>Bacillaceae</taxon>
        <taxon>Bacillus</taxon>
    </lineage>
</organism>
<gene>
    <name evidence="2" type="ORF">U2I54_21580</name>
</gene>
<evidence type="ECO:0000313" key="3">
    <source>
        <dbReference type="Proteomes" id="UP001291930"/>
    </source>
</evidence>
<dbReference type="InterPro" id="IPR038091">
    <property type="entry name" value="UPF0302_N_sf"/>
</dbReference>
<evidence type="ECO:0000313" key="2">
    <source>
        <dbReference type="EMBL" id="MDZ5609574.1"/>
    </source>
</evidence>
<dbReference type="InterPro" id="IPR014963">
    <property type="entry name" value="UPF0302_N"/>
</dbReference>
<feature type="domain" description="UPF0302" evidence="1">
    <location>
        <begin position="18"/>
        <end position="124"/>
    </location>
</feature>
<evidence type="ECO:0000259" key="1">
    <source>
        <dbReference type="Pfam" id="PF08864"/>
    </source>
</evidence>
<sequence>MYDVVYKRSCFLMSSIQEKKKCIAWIIGNIRFHTDKLASIFHYIMNKEHLIDNVVFLSDEDFMNHNCPRSVLQFKVNHNFEEVEYSISYFQKNTDISHQTSDLETIYYAIRLNSTPLGICIQQENMDPLNVYNVIYSIPSKTNISEDLGVKIDLNQLDSFLNQILEQGRNKSLYQRLTNEALDKHNKELFYRITNLMKLEKKLIK</sequence>
<reference evidence="3" key="1">
    <citation type="submission" date="2023-11" db="EMBL/GenBank/DDBJ databases">
        <title>Genome Sequence of Bacillus pseudomycoides stain BUPM19.</title>
        <authorList>
            <person name="Farhat A."/>
        </authorList>
    </citation>
    <scope>NUCLEOTIDE SEQUENCE [LARGE SCALE GENOMIC DNA]</scope>
    <source>
        <strain evidence="3">BUPM19</strain>
    </source>
</reference>
<dbReference type="Gene3D" id="3.40.1530.30">
    <property type="entry name" value="Uncharacterised family UPF0302, N-terminal domain"/>
    <property type="match status" value="1"/>
</dbReference>
<comment type="caution">
    <text evidence="2">The sequence shown here is derived from an EMBL/GenBank/DDBJ whole genome shotgun (WGS) entry which is preliminary data.</text>
</comment>